<sequence>MSGRDLVDLQLLGESEDIDLAQVAATCARLFDYRRQQAWPPVITAGTQWATLYVEAAHGLDVIPDVEEAVIWANEFIRRITAAMD</sequence>
<dbReference type="RefSeq" id="WP_157980426.1">
    <property type="nucleotide sequence ID" value="NZ_JAAVUN010000004.1"/>
</dbReference>
<proteinExistence type="predicted"/>
<evidence type="ECO:0000313" key="1">
    <source>
        <dbReference type="EMBL" id="NKE09077.1"/>
    </source>
</evidence>
<reference evidence="1 2" key="1">
    <citation type="submission" date="2020-02" db="EMBL/GenBank/DDBJ databases">
        <authorList>
            <person name="Sun Q."/>
        </authorList>
    </citation>
    <scope>NUCLEOTIDE SEQUENCE [LARGE SCALE GENOMIC DNA]</scope>
    <source>
        <strain evidence="1 2">YIM 13062</strain>
    </source>
</reference>
<name>A0A846TV05_9MICC</name>
<evidence type="ECO:0000313" key="2">
    <source>
        <dbReference type="Proteomes" id="UP000521379"/>
    </source>
</evidence>
<dbReference type="EMBL" id="JAAVUN010000004">
    <property type="protein sequence ID" value="NKE09077.1"/>
    <property type="molecule type" value="Genomic_DNA"/>
</dbReference>
<comment type="caution">
    <text evidence="1">The sequence shown here is derived from an EMBL/GenBank/DDBJ whole genome shotgun (WGS) entry which is preliminary data.</text>
</comment>
<dbReference type="AlphaFoldDB" id="A0A846TV05"/>
<dbReference type="Proteomes" id="UP000521379">
    <property type="component" value="Unassembled WGS sequence"/>
</dbReference>
<protein>
    <submittedName>
        <fullName evidence="1">Uncharacterized protein</fullName>
    </submittedName>
</protein>
<organism evidence="1 2">
    <name type="scientific">Kocuria subflava</name>
    <dbReference type="NCBI Taxonomy" id="1736139"/>
    <lineage>
        <taxon>Bacteria</taxon>
        <taxon>Bacillati</taxon>
        <taxon>Actinomycetota</taxon>
        <taxon>Actinomycetes</taxon>
        <taxon>Micrococcales</taxon>
        <taxon>Micrococcaceae</taxon>
        <taxon>Kocuria</taxon>
    </lineage>
</organism>
<accession>A0A846TV05</accession>
<keyword evidence="2" id="KW-1185">Reference proteome</keyword>
<gene>
    <name evidence="1" type="ORF">GTW58_03780</name>
</gene>